<name>A0A4C1XBN4_EUMVA</name>
<dbReference type="Proteomes" id="UP000299102">
    <property type="component" value="Unassembled WGS sequence"/>
</dbReference>
<organism evidence="1 2">
    <name type="scientific">Eumeta variegata</name>
    <name type="common">Bagworm moth</name>
    <name type="synonym">Eumeta japonica</name>
    <dbReference type="NCBI Taxonomy" id="151549"/>
    <lineage>
        <taxon>Eukaryota</taxon>
        <taxon>Metazoa</taxon>
        <taxon>Ecdysozoa</taxon>
        <taxon>Arthropoda</taxon>
        <taxon>Hexapoda</taxon>
        <taxon>Insecta</taxon>
        <taxon>Pterygota</taxon>
        <taxon>Neoptera</taxon>
        <taxon>Endopterygota</taxon>
        <taxon>Lepidoptera</taxon>
        <taxon>Glossata</taxon>
        <taxon>Ditrysia</taxon>
        <taxon>Tineoidea</taxon>
        <taxon>Psychidae</taxon>
        <taxon>Oiketicinae</taxon>
        <taxon>Eumeta</taxon>
    </lineage>
</organism>
<comment type="caution">
    <text evidence="1">The sequence shown here is derived from an EMBL/GenBank/DDBJ whole genome shotgun (WGS) entry which is preliminary data.</text>
</comment>
<evidence type="ECO:0000313" key="2">
    <source>
        <dbReference type="Proteomes" id="UP000299102"/>
    </source>
</evidence>
<protein>
    <submittedName>
        <fullName evidence="1">Uncharacterized protein</fullName>
    </submittedName>
</protein>
<proteinExistence type="predicted"/>
<dbReference type="EMBL" id="BGZK01000808">
    <property type="protein sequence ID" value="GBP61256.1"/>
    <property type="molecule type" value="Genomic_DNA"/>
</dbReference>
<keyword evidence="2" id="KW-1185">Reference proteome</keyword>
<gene>
    <name evidence="1" type="ORF">EVAR_45276_1</name>
</gene>
<accession>A0A4C1XBN4</accession>
<evidence type="ECO:0000313" key="1">
    <source>
        <dbReference type="EMBL" id="GBP61256.1"/>
    </source>
</evidence>
<sequence length="99" mass="10044">MSLCAPTYDLKRSRGVSCPRARSRSVSVASSALPSGAIPYGPPAGHSRAGAVSTSARRSAAAAADGRPLRATARALPTVGYDEGACGQYERYGLVGPPP</sequence>
<dbReference type="AlphaFoldDB" id="A0A4C1XBN4"/>
<reference evidence="1 2" key="1">
    <citation type="journal article" date="2019" name="Commun. Biol.">
        <title>The bagworm genome reveals a unique fibroin gene that provides high tensile strength.</title>
        <authorList>
            <person name="Kono N."/>
            <person name="Nakamura H."/>
            <person name="Ohtoshi R."/>
            <person name="Tomita M."/>
            <person name="Numata K."/>
            <person name="Arakawa K."/>
        </authorList>
    </citation>
    <scope>NUCLEOTIDE SEQUENCE [LARGE SCALE GENOMIC DNA]</scope>
</reference>